<evidence type="ECO:0000313" key="2">
    <source>
        <dbReference type="Proteomes" id="UP000193884"/>
    </source>
</evidence>
<dbReference type="RefSeq" id="WP_085383438.1">
    <property type="nucleotide sequence ID" value="NZ_NAFJ01000103.1"/>
</dbReference>
<protein>
    <submittedName>
        <fullName evidence="1">Uncharacterized protein</fullName>
    </submittedName>
</protein>
<proteinExistence type="predicted"/>
<dbReference type="Proteomes" id="UP000193884">
    <property type="component" value="Unassembled WGS sequence"/>
</dbReference>
<accession>A0ABX3XAU5</accession>
<gene>
    <name evidence="1" type="ORF">BST63_03425</name>
</gene>
<organism evidence="1 2">
    <name type="scientific">Bradyrhizobium canariense</name>
    <dbReference type="NCBI Taxonomy" id="255045"/>
    <lineage>
        <taxon>Bacteria</taxon>
        <taxon>Pseudomonadati</taxon>
        <taxon>Pseudomonadota</taxon>
        <taxon>Alphaproteobacteria</taxon>
        <taxon>Hyphomicrobiales</taxon>
        <taxon>Nitrobacteraceae</taxon>
        <taxon>Bradyrhizobium</taxon>
    </lineage>
</organism>
<comment type="caution">
    <text evidence="1">The sequence shown here is derived from an EMBL/GenBank/DDBJ whole genome shotgun (WGS) entry which is preliminary data.</text>
</comment>
<name>A0ABX3XAU5_9BRAD</name>
<sequence length="117" mass="11972">MSATLFQLQAAAGLPNGGLSEVAMNAALTMIETAKPKDELEAALIIQMACTHTAAMAVLSRIGGAHGGDRQVATIAAAASKLLRTIAIQVEALRRLRSGDHNTCASSTSTSGQALKL</sequence>
<evidence type="ECO:0000313" key="1">
    <source>
        <dbReference type="EMBL" id="OSJ34533.1"/>
    </source>
</evidence>
<dbReference type="EMBL" id="NAFK01000122">
    <property type="protein sequence ID" value="OSJ34533.1"/>
    <property type="molecule type" value="Genomic_DNA"/>
</dbReference>
<keyword evidence="2" id="KW-1185">Reference proteome</keyword>
<reference evidence="1 2" key="1">
    <citation type="submission" date="2017-03" db="EMBL/GenBank/DDBJ databases">
        <title>Whole genome sequences of fourteen strains of Bradyrhizobium canariense and one strain of Bradyrhizobium japonicum isolated from Lupinus (Papilionoideae: Genisteae) species in Algeria.</title>
        <authorList>
            <person name="Crovadore J."/>
            <person name="Chekireb D."/>
            <person name="Brachmann A."/>
            <person name="Chablais R."/>
            <person name="Cochard B."/>
            <person name="Lefort F."/>
        </authorList>
    </citation>
    <scope>NUCLEOTIDE SEQUENCE [LARGE SCALE GENOMIC DNA]</scope>
    <source>
        <strain evidence="1 2">UBMAN05</strain>
    </source>
</reference>